<dbReference type="InterPro" id="IPR013103">
    <property type="entry name" value="RVT_2"/>
</dbReference>
<evidence type="ECO:0000313" key="2">
    <source>
        <dbReference type="Proteomes" id="UP000189701"/>
    </source>
</evidence>
<organism evidence="2 3">
    <name type="scientific">Nicotiana sylvestris</name>
    <name type="common">Wood tobacco</name>
    <name type="synonym">South American tobacco</name>
    <dbReference type="NCBI Taxonomy" id="4096"/>
    <lineage>
        <taxon>Eukaryota</taxon>
        <taxon>Viridiplantae</taxon>
        <taxon>Streptophyta</taxon>
        <taxon>Embryophyta</taxon>
        <taxon>Tracheophyta</taxon>
        <taxon>Spermatophyta</taxon>
        <taxon>Magnoliopsida</taxon>
        <taxon>eudicotyledons</taxon>
        <taxon>Gunneridae</taxon>
        <taxon>Pentapetalae</taxon>
        <taxon>asterids</taxon>
        <taxon>lamiids</taxon>
        <taxon>Solanales</taxon>
        <taxon>Solanaceae</taxon>
        <taxon>Nicotianoideae</taxon>
        <taxon>Nicotianeae</taxon>
        <taxon>Nicotiana</taxon>
    </lineage>
</organism>
<dbReference type="InterPro" id="IPR043502">
    <property type="entry name" value="DNA/RNA_pol_sf"/>
</dbReference>
<reference evidence="2" key="1">
    <citation type="journal article" date="2013" name="Genome Biol.">
        <title>Reference genomes and transcriptomes of Nicotiana sylvestris and Nicotiana tomentosiformis.</title>
        <authorList>
            <person name="Sierro N."/>
            <person name="Battey J.N."/>
            <person name="Ouadi S."/>
            <person name="Bovet L."/>
            <person name="Goepfert S."/>
            <person name="Bakaher N."/>
            <person name="Peitsch M.C."/>
            <person name="Ivanov N.V."/>
        </authorList>
    </citation>
    <scope>NUCLEOTIDE SEQUENCE [LARGE SCALE GENOMIC DNA]</scope>
</reference>
<dbReference type="Pfam" id="PF07727">
    <property type="entry name" value="RVT_2"/>
    <property type="match status" value="1"/>
</dbReference>
<dbReference type="SUPFAM" id="SSF56672">
    <property type="entry name" value="DNA/RNA polymerases"/>
    <property type="match status" value="1"/>
</dbReference>
<protein>
    <submittedName>
        <fullName evidence="3">Uncharacterized protein LOC104222088</fullName>
    </submittedName>
</protein>
<sequence length="276" mass="31172">MVTVRAIITLAAINQWNLYQMDVYNGFLQGDLEEEVYMQLPPGFGSQGRNKACRLLKSLYGLKKTSRQWNLKLTEALLQRKYAVELIAELELTGSKPVVTPIEQNRKLTTMEYDAHCDLNDDSQLTDASCPNSRTSVTGYLVKFGDSLISWKSKKQNTVARSSTESEYRSMALTVSELICLLGVLKKLGIVVSTPIQLFRDSKAAMQIAKNPVFHERTKHIKIDCHFIREKVQEGLIHPVYVPTENQELKGGVEMNKVTAGDNCECNNLEGEKRIR</sequence>
<dbReference type="PANTHER" id="PTHR11439:SF499">
    <property type="entry name" value="PPC DOMAIN-CONTAINING PROTEIN"/>
    <property type="match status" value="1"/>
</dbReference>
<dbReference type="PANTHER" id="PTHR11439">
    <property type="entry name" value="GAG-POL-RELATED RETROTRANSPOSON"/>
    <property type="match status" value="1"/>
</dbReference>
<dbReference type="STRING" id="4096.A0A1U7VYX3"/>
<dbReference type="CDD" id="cd09272">
    <property type="entry name" value="RNase_HI_RT_Ty1"/>
    <property type="match status" value="1"/>
</dbReference>
<dbReference type="RefSeq" id="XP_009771568.1">
    <property type="nucleotide sequence ID" value="XM_009773266.1"/>
</dbReference>
<proteinExistence type="predicted"/>
<gene>
    <name evidence="3" type="primary">LOC104222088</name>
</gene>
<feature type="domain" description="Reverse transcriptase Ty1/copia-type" evidence="1">
    <location>
        <begin position="3"/>
        <end position="82"/>
    </location>
</feature>
<accession>A0A1U7VYX3</accession>
<dbReference type="eggNOG" id="KOG0017">
    <property type="taxonomic scope" value="Eukaryota"/>
</dbReference>
<dbReference type="OrthoDB" id="1303689at2759"/>
<evidence type="ECO:0000259" key="1">
    <source>
        <dbReference type="Pfam" id="PF07727"/>
    </source>
</evidence>
<dbReference type="AlphaFoldDB" id="A0A1U7VYX3"/>
<dbReference type="Proteomes" id="UP000189701">
    <property type="component" value="Unplaced"/>
</dbReference>
<reference evidence="3" key="2">
    <citation type="submission" date="2025-08" db="UniProtKB">
        <authorList>
            <consortium name="RefSeq"/>
        </authorList>
    </citation>
    <scope>IDENTIFICATION</scope>
    <source>
        <tissue evidence="3">Leaf</tissue>
    </source>
</reference>
<evidence type="ECO:0000313" key="3">
    <source>
        <dbReference type="RefSeq" id="XP_009771568.1"/>
    </source>
</evidence>
<name>A0A1U7VYX3_NICSY</name>
<keyword evidence="2" id="KW-1185">Reference proteome</keyword>